<dbReference type="InterPro" id="IPR013645">
    <property type="entry name" value="Glyco_transf_8N"/>
</dbReference>
<dbReference type="EMBL" id="QGLR01000009">
    <property type="protein sequence ID" value="PXZ07253.1"/>
    <property type="molecule type" value="Genomic_DNA"/>
</dbReference>
<dbReference type="OrthoDB" id="9807549at2"/>
<evidence type="ECO:0000256" key="6">
    <source>
        <dbReference type="ARBA" id="ARBA00022723"/>
    </source>
</evidence>
<dbReference type="InterPro" id="IPR050748">
    <property type="entry name" value="Glycosyltrans_8_dom-fam"/>
</dbReference>
<evidence type="ECO:0000256" key="7">
    <source>
        <dbReference type="ARBA" id="ARBA00022842"/>
    </source>
</evidence>
<name>A0A2V4E3X8_9GAMM</name>
<evidence type="ECO:0000256" key="5">
    <source>
        <dbReference type="ARBA" id="ARBA00022679"/>
    </source>
</evidence>
<evidence type="ECO:0000256" key="1">
    <source>
        <dbReference type="ARBA" id="ARBA00001946"/>
    </source>
</evidence>
<reference evidence="10 11" key="1">
    <citation type="submission" date="2018-05" db="EMBL/GenBank/DDBJ databases">
        <title>Reference genomes for bee gut microbiota database.</title>
        <authorList>
            <person name="Ellegaard K.M."/>
        </authorList>
    </citation>
    <scope>NUCLEOTIDE SEQUENCE [LARGE SCALE GENOMIC DNA]</scope>
    <source>
        <strain evidence="10 11">ESL0182</strain>
    </source>
</reference>
<proteinExistence type="inferred from homology"/>
<evidence type="ECO:0000256" key="3">
    <source>
        <dbReference type="ARBA" id="ARBA00006351"/>
    </source>
</evidence>
<evidence type="ECO:0000256" key="2">
    <source>
        <dbReference type="ARBA" id="ARBA00004713"/>
    </source>
</evidence>
<keyword evidence="7" id="KW-0460">Magnesium</keyword>
<evidence type="ECO:0000256" key="8">
    <source>
        <dbReference type="ARBA" id="ARBA00022985"/>
    </source>
</evidence>
<accession>A0A2V4E3X8</accession>
<keyword evidence="11" id="KW-1185">Reference proteome</keyword>
<protein>
    <recommendedName>
        <fullName evidence="9">Glycosyl transferase family 8 C-terminal domain-containing protein</fullName>
    </recommendedName>
</protein>
<keyword evidence="4" id="KW-0328">Glycosyltransferase</keyword>
<feature type="domain" description="Glycosyl transferase family 8 C-terminal" evidence="9">
    <location>
        <begin position="268"/>
        <end position="320"/>
    </location>
</feature>
<dbReference type="Pfam" id="PF01501">
    <property type="entry name" value="Glyco_transf_8"/>
    <property type="match status" value="1"/>
</dbReference>
<dbReference type="AlphaFoldDB" id="A0A2V4E3X8"/>
<dbReference type="RefSeq" id="WP_110433029.1">
    <property type="nucleotide sequence ID" value="NZ_QGLR01000009.1"/>
</dbReference>
<dbReference type="GO" id="GO:0008918">
    <property type="term" value="F:lipopolysaccharide 3-alpha-galactosyltransferase activity"/>
    <property type="evidence" value="ECO:0007669"/>
    <property type="project" value="InterPro"/>
</dbReference>
<comment type="similarity">
    <text evidence="3">Belongs to the glycosyltransferase 8 family.</text>
</comment>
<evidence type="ECO:0000256" key="4">
    <source>
        <dbReference type="ARBA" id="ARBA00022676"/>
    </source>
</evidence>
<keyword evidence="5" id="KW-0808">Transferase</keyword>
<dbReference type="PANTHER" id="PTHR13778:SF47">
    <property type="entry name" value="LIPOPOLYSACCHARIDE 1,3-GALACTOSYLTRANSFERASE"/>
    <property type="match status" value="1"/>
</dbReference>
<dbReference type="GO" id="GO:0046872">
    <property type="term" value="F:metal ion binding"/>
    <property type="evidence" value="ECO:0007669"/>
    <property type="project" value="UniProtKB-KW"/>
</dbReference>
<dbReference type="CDD" id="cd04194">
    <property type="entry name" value="GT8_A4GalT_like"/>
    <property type="match status" value="1"/>
</dbReference>
<gene>
    <name evidence="10" type="ORF">DKK70_05205</name>
</gene>
<dbReference type="InterPro" id="IPR029044">
    <property type="entry name" value="Nucleotide-diphossugar_trans"/>
</dbReference>
<evidence type="ECO:0000313" key="10">
    <source>
        <dbReference type="EMBL" id="PXZ07253.1"/>
    </source>
</evidence>
<dbReference type="PANTHER" id="PTHR13778">
    <property type="entry name" value="GLYCOSYLTRANSFERASE 8 DOMAIN-CONTAINING PROTEIN"/>
    <property type="match status" value="1"/>
</dbReference>
<keyword evidence="8" id="KW-0448">Lipopolysaccharide biosynthesis</keyword>
<sequence>MFRANDFISKIENICNNSCCQFPTLHIALGFDNNYALPAGVTISSVIKNTPNYNLHFHLFIDNVSEENKSKFKLLSAENISITLYNLNDSFTINKDTLVLHIDSVSTCIRLIIPEILEPLTDKFVYLDSDVLCLNSLSSILDYDIDNYVAGVISDTKDMQQTISEMYNIDYKKYFNAGVLFINTKKWCELQLSEQAINLINDGKIYKFADQDVLNILLENKTLLLPIKYNTKIKISIDAHEEKSIKPYTVILHYISLNKPWFQVYLSNLYSFYLNQSPWKDDLCPLTGNSSSIRNYSKYLFKNKYYFKAISNYFLYLKYKLILKK</sequence>
<dbReference type="Pfam" id="PF08437">
    <property type="entry name" value="Glyco_transf_8C"/>
    <property type="match status" value="1"/>
</dbReference>
<keyword evidence="6" id="KW-0479">Metal-binding</keyword>
<comment type="cofactor">
    <cofactor evidence="1">
        <name>Mg(2+)</name>
        <dbReference type="ChEBI" id="CHEBI:18420"/>
    </cofactor>
</comment>
<dbReference type="SUPFAM" id="SSF53448">
    <property type="entry name" value="Nucleotide-diphospho-sugar transferases"/>
    <property type="match status" value="1"/>
</dbReference>
<dbReference type="Gene3D" id="3.90.550.10">
    <property type="entry name" value="Spore Coat Polysaccharide Biosynthesis Protein SpsA, Chain A"/>
    <property type="match status" value="1"/>
</dbReference>
<dbReference type="InterPro" id="IPR002495">
    <property type="entry name" value="Glyco_trans_8"/>
</dbReference>
<comment type="caution">
    <text evidence="10">The sequence shown here is derived from an EMBL/GenBank/DDBJ whole genome shotgun (WGS) entry which is preliminary data.</text>
</comment>
<comment type="pathway">
    <text evidence="2">Bacterial outer membrane biogenesis; LPS core biosynthesis.</text>
</comment>
<organism evidence="10 11">
    <name type="scientific">Gilliamella apicola</name>
    <dbReference type="NCBI Taxonomy" id="1196095"/>
    <lineage>
        <taxon>Bacteria</taxon>
        <taxon>Pseudomonadati</taxon>
        <taxon>Pseudomonadota</taxon>
        <taxon>Gammaproteobacteria</taxon>
        <taxon>Orbales</taxon>
        <taxon>Orbaceae</taxon>
        <taxon>Gilliamella</taxon>
    </lineage>
</organism>
<evidence type="ECO:0000313" key="11">
    <source>
        <dbReference type="Proteomes" id="UP000247932"/>
    </source>
</evidence>
<dbReference type="Proteomes" id="UP000247932">
    <property type="component" value="Unassembled WGS sequence"/>
</dbReference>
<evidence type="ECO:0000259" key="9">
    <source>
        <dbReference type="Pfam" id="PF08437"/>
    </source>
</evidence>